<dbReference type="InterPro" id="IPR011990">
    <property type="entry name" value="TPR-like_helical_dom_sf"/>
</dbReference>
<evidence type="ECO:0000256" key="4">
    <source>
        <dbReference type="ARBA" id="ARBA00023136"/>
    </source>
</evidence>
<keyword evidence="3" id="KW-0732">Signal</keyword>
<feature type="domain" description="RagB/SusD" evidence="6">
    <location>
        <begin position="297"/>
        <end position="539"/>
    </location>
</feature>
<dbReference type="Proteomes" id="UP001139411">
    <property type="component" value="Unassembled WGS sequence"/>
</dbReference>
<dbReference type="Pfam" id="PF14322">
    <property type="entry name" value="SusD-like_3"/>
    <property type="match status" value="1"/>
</dbReference>
<feature type="domain" description="SusD-like N-terminal" evidence="7">
    <location>
        <begin position="99"/>
        <end position="225"/>
    </location>
</feature>
<reference evidence="8" key="1">
    <citation type="submission" date="2022-01" db="EMBL/GenBank/DDBJ databases">
        <title>Novel species in genus Dyadobacter.</title>
        <authorList>
            <person name="Ma C."/>
        </authorList>
    </citation>
    <scope>NUCLEOTIDE SEQUENCE</scope>
    <source>
        <strain evidence="8">CY357</strain>
    </source>
</reference>
<proteinExistence type="inferred from homology"/>
<dbReference type="SUPFAM" id="SSF48452">
    <property type="entry name" value="TPR-like"/>
    <property type="match status" value="1"/>
</dbReference>
<dbReference type="InterPro" id="IPR012944">
    <property type="entry name" value="SusD_RagB_dom"/>
</dbReference>
<dbReference type="PROSITE" id="PS51257">
    <property type="entry name" value="PROKAR_LIPOPROTEIN"/>
    <property type="match status" value="1"/>
</dbReference>
<protein>
    <submittedName>
        <fullName evidence="8">RagB/SusD family nutrient uptake outer membrane protein</fullName>
    </submittedName>
</protein>
<name>A0A9X1QFN3_9BACT</name>
<dbReference type="EMBL" id="JAKFFV010000007">
    <property type="protein sequence ID" value="MCF2498904.1"/>
    <property type="molecule type" value="Genomic_DNA"/>
</dbReference>
<evidence type="ECO:0000256" key="5">
    <source>
        <dbReference type="ARBA" id="ARBA00023237"/>
    </source>
</evidence>
<keyword evidence="4" id="KW-0472">Membrane</keyword>
<comment type="similarity">
    <text evidence="2">Belongs to the SusD family.</text>
</comment>
<evidence type="ECO:0000259" key="7">
    <source>
        <dbReference type="Pfam" id="PF14322"/>
    </source>
</evidence>
<accession>A0A9X1QFN3</accession>
<organism evidence="8 9">
    <name type="scientific">Dyadobacter chenhuakuii</name>
    <dbReference type="NCBI Taxonomy" id="2909339"/>
    <lineage>
        <taxon>Bacteria</taxon>
        <taxon>Pseudomonadati</taxon>
        <taxon>Bacteroidota</taxon>
        <taxon>Cytophagia</taxon>
        <taxon>Cytophagales</taxon>
        <taxon>Spirosomataceae</taxon>
        <taxon>Dyadobacter</taxon>
    </lineage>
</organism>
<dbReference type="InterPro" id="IPR033985">
    <property type="entry name" value="SusD-like_N"/>
</dbReference>
<dbReference type="Gene3D" id="1.25.40.390">
    <property type="match status" value="1"/>
</dbReference>
<gene>
    <name evidence="8" type="ORF">L0661_11335</name>
</gene>
<evidence type="ECO:0000256" key="1">
    <source>
        <dbReference type="ARBA" id="ARBA00004442"/>
    </source>
</evidence>
<dbReference type="AlphaFoldDB" id="A0A9X1QFN3"/>
<sequence>MKKRFQITLTVLMLTVFTGCEDFLTQNHPTGITDDKFWETETHARDALKIVYDALPGGTNGRDMPLNTSNIMIISGLSDEAVHRADYIGAYEEFTRGVHNSNWSTSLWFWSSDFSGTRRASRFLENVDKCFMDEALKTRMKYEARALRAYYHMELFQFFGGIPIVTKSLTPNENNLRRNSEEEVYNFIISELTECAQNLPDTYTNDEFWRVNSSACWTLIARLALYKKDFALARDASKKVIDKRIYELYTSKTAGANHLAELFTYSGMLNNERIMIRPSGAAVAWTRFAPFGIGGETYTSPTSTVVDNWETKQGKTIFELGADSLAAYRKNPNHRNNRDPRLLASVLFSGEKFVDNTYTVDPFNASTSNPDRIGLEKSTATGYWIKKYLDPRDRQPRGGTLDFMIIRYAEVLLNYAESLIELGEWNNPEVLKSINLVRNRSKMPNVDIKVYNSQVKLRELIRRERQAELAFEGQRYYDIRRWGIVNEVMNGQVFGATNPETGVPVRVEERSYNPSRDYLWPIPQNELLANPNMQQNPNY</sequence>
<dbReference type="GO" id="GO:0009279">
    <property type="term" value="C:cell outer membrane"/>
    <property type="evidence" value="ECO:0007669"/>
    <property type="project" value="UniProtKB-SubCell"/>
</dbReference>
<evidence type="ECO:0000313" key="8">
    <source>
        <dbReference type="EMBL" id="MCF2498904.1"/>
    </source>
</evidence>
<evidence type="ECO:0000256" key="2">
    <source>
        <dbReference type="ARBA" id="ARBA00006275"/>
    </source>
</evidence>
<keyword evidence="5" id="KW-0998">Cell outer membrane</keyword>
<evidence type="ECO:0000259" key="6">
    <source>
        <dbReference type="Pfam" id="PF07980"/>
    </source>
</evidence>
<comment type="subcellular location">
    <subcellularLocation>
        <location evidence="1">Cell outer membrane</location>
    </subcellularLocation>
</comment>
<evidence type="ECO:0000313" key="9">
    <source>
        <dbReference type="Proteomes" id="UP001139411"/>
    </source>
</evidence>
<evidence type="ECO:0000256" key="3">
    <source>
        <dbReference type="ARBA" id="ARBA00022729"/>
    </source>
</evidence>
<dbReference type="RefSeq" id="WP_235159193.1">
    <property type="nucleotide sequence ID" value="NZ_JAKFFV010000007.1"/>
</dbReference>
<comment type="caution">
    <text evidence="8">The sequence shown here is derived from an EMBL/GenBank/DDBJ whole genome shotgun (WGS) entry which is preliminary data.</text>
</comment>
<dbReference type="Pfam" id="PF07980">
    <property type="entry name" value="SusD_RagB"/>
    <property type="match status" value="1"/>
</dbReference>